<keyword evidence="2 8" id="KW-0645">Protease</keyword>
<evidence type="ECO:0000256" key="4">
    <source>
        <dbReference type="ARBA" id="ARBA00022801"/>
    </source>
</evidence>
<dbReference type="GO" id="GO:0006508">
    <property type="term" value="P:proteolysis"/>
    <property type="evidence" value="ECO:0007669"/>
    <property type="project" value="UniProtKB-KW"/>
</dbReference>
<organism evidence="9 10">
    <name type="scientific">Pseudoclavibacter chungangensis</name>
    <dbReference type="NCBI Taxonomy" id="587635"/>
    <lineage>
        <taxon>Bacteria</taxon>
        <taxon>Bacillati</taxon>
        <taxon>Actinomycetota</taxon>
        <taxon>Actinomycetes</taxon>
        <taxon>Micrococcales</taxon>
        <taxon>Microbacteriaceae</taxon>
        <taxon>Pseudoclavibacter</taxon>
    </lineage>
</organism>
<dbReference type="RefSeq" id="WP_158040837.1">
    <property type="nucleotide sequence ID" value="NZ_JACCFV010000001.1"/>
</dbReference>
<keyword evidence="7" id="KW-0456">Lyase</keyword>
<dbReference type="InterPro" id="IPR003738">
    <property type="entry name" value="SRAP"/>
</dbReference>
<evidence type="ECO:0000256" key="8">
    <source>
        <dbReference type="RuleBase" id="RU364100"/>
    </source>
</evidence>
<proteinExistence type="inferred from homology"/>
<dbReference type="EMBL" id="WBJZ01000012">
    <property type="protein sequence ID" value="KAB1656311.1"/>
    <property type="molecule type" value="Genomic_DNA"/>
</dbReference>
<keyword evidence="10" id="KW-1185">Reference proteome</keyword>
<dbReference type="GO" id="GO:0016829">
    <property type="term" value="F:lyase activity"/>
    <property type="evidence" value="ECO:0007669"/>
    <property type="project" value="UniProtKB-KW"/>
</dbReference>
<dbReference type="GO" id="GO:0008233">
    <property type="term" value="F:peptidase activity"/>
    <property type="evidence" value="ECO:0007669"/>
    <property type="project" value="UniProtKB-KW"/>
</dbReference>
<keyword evidence="6" id="KW-0238">DNA-binding</keyword>
<evidence type="ECO:0000256" key="6">
    <source>
        <dbReference type="ARBA" id="ARBA00023125"/>
    </source>
</evidence>
<evidence type="ECO:0000313" key="9">
    <source>
        <dbReference type="EMBL" id="KAB1656311.1"/>
    </source>
</evidence>
<dbReference type="PANTHER" id="PTHR13604">
    <property type="entry name" value="DC12-RELATED"/>
    <property type="match status" value="1"/>
</dbReference>
<dbReference type="GO" id="GO:0003697">
    <property type="term" value="F:single-stranded DNA binding"/>
    <property type="evidence" value="ECO:0007669"/>
    <property type="project" value="InterPro"/>
</dbReference>
<keyword evidence="3" id="KW-0227">DNA damage</keyword>
<accession>A0A7J5BQP6</accession>
<evidence type="ECO:0000256" key="3">
    <source>
        <dbReference type="ARBA" id="ARBA00022763"/>
    </source>
</evidence>
<dbReference type="PANTHER" id="PTHR13604:SF0">
    <property type="entry name" value="ABASIC SITE PROCESSING PROTEIN HMCES"/>
    <property type="match status" value="1"/>
</dbReference>
<evidence type="ECO:0000313" key="10">
    <source>
        <dbReference type="Proteomes" id="UP000467240"/>
    </source>
</evidence>
<dbReference type="SUPFAM" id="SSF143081">
    <property type="entry name" value="BB1717-like"/>
    <property type="match status" value="1"/>
</dbReference>
<protein>
    <recommendedName>
        <fullName evidence="8">Abasic site processing protein</fullName>
        <ecNumber evidence="8">3.4.-.-</ecNumber>
    </recommendedName>
</protein>
<dbReference type="InterPro" id="IPR036590">
    <property type="entry name" value="SRAP-like"/>
</dbReference>
<dbReference type="Gene3D" id="3.90.1680.10">
    <property type="entry name" value="SOS response associated peptidase-like"/>
    <property type="match status" value="1"/>
</dbReference>
<dbReference type="EC" id="3.4.-.-" evidence="8"/>
<evidence type="ECO:0000256" key="2">
    <source>
        <dbReference type="ARBA" id="ARBA00022670"/>
    </source>
</evidence>
<keyword evidence="4 8" id="KW-0378">Hydrolase</keyword>
<comment type="caution">
    <text evidence="9">The sequence shown here is derived from an EMBL/GenBank/DDBJ whole genome shotgun (WGS) entry which is preliminary data.</text>
</comment>
<evidence type="ECO:0000256" key="5">
    <source>
        <dbReference type="ARBA" id="ARBA00023124"/>
    </source>
</evidence>
<reference evidence="9 10" key="1">
    <citation type="submission" date="2019-09" db="EMBL/GenBank/DDBJ databases">
        <title>Phylogeny of genus Pseudoclavibacter and closely related genus.</title>
        <authorList>
            <person name="Li Y."/>
        </authorList>
    </citation>
    <scope>NUCLEOTIDE SEQUENCE [LARGE SCALE GENOMIC DNA]</scope>
    <source>
        <strain evidence="9 10">DSM 23821</strain>
    </source>
</reference>
<dbReference type="GO" id="GO:0106300">
    <property type="term" value="P:protein-DNA covalent cross-linking repair"/>
    <property type="evidence" value="ECO:0007669"/>
    <property type="project" value="InterPro"/>
</dbReference>
<evidence type="ECO:0000256" key="1">
    <source>
        <dbReference type="ARBA" id="ARBA00008136"/>
    </source>
</evidence>
<dbReference type="Proteomes" id="UP000467240">
    <property type="component" value="Unassembled WGS sequence"/>
</dbReference>
<keyword evidence="5" id="KW-0190">Covalent protein-DNA linkage</keyword>
<evidence type="ECO:0000256" key="7">
    <source>
        <dbReference type="ARBA" id="ARBA00023239"/>
    </source>
</evidence>
<sequence>MCGRFVVARASSELVAELDIDEVGDDLPDPSWNIPPTSRIAIVADTLPRGNDAPDAQITRRLEAASWGLVPIWAKDPSVGVRAFNARSETAADKPTFRAAVAKRRAIVPASGYYEWRKHPDGSKQPFYIHPSDGPLLFAGLYEWWRPPGAGPDEPWSLSATILTRPSAGPLATIHDRMPVFVDPDEVTSWLDPRVRGDGHLVADIADRGAIVAERLEHVAVDPRVGNVRVDDPTLIEPIAEADPT</sequence>
<comment type="similarity">
    <text evidence="1 8">Belongs to the SOS response-associated peptidase family.</text>
</comment>
<name>A0A7J5BQP6_9MICO</name>
<dbReference type="OrthoDB" id="9782620at2"/>
<dbReference type="Pfam" id="PF02586">
    <property type="entry name" value="SRAP"/>
    <property type="match status" value="1"/>
</dbReference>
<dbReference type="AlphaFoldDB" id="A0A7J5BQP6"/>
<gene>
    <name evidence="9" type="ORF">F8O01_10595</name>
</gene>